<dbReference type="Proteomes" id="UP001265700">
    <property type="component" value="Unassembled WGS sequence"/>
</dbReference>
<dbReference type="RefSeq" id="WP_310319000.1">
    <property type="nucleotide sequence ID" value="NZ_JAVDWU010000007.1"/>
</dbReference>
<keyword evidence="2" id="KW-1185">Reference proteome</keyword>
<evidence type="ECO:0000313" key="2">
    <source>
        <dbReference type="Proteomes" id="UP001265700"/>
    </source>
</evidence>
<organism evidence="1 2">
    <name type="scientific">Hydrogenophaga palleronii</name>
    <dbReference type="NCBI Taxonomy" id="65655"/>
    <lineage>
        <taxon>Bacteria</taxon>
        <taxon>Pseudomonadati</taxon>
        <taxon>Pseudomonadota</taxon>
        <taxon>Betaproteobacteria</taxon>
        <taxon>Burkholderiales</taxon>
        <taxon>Comamonadaceae</taxon>
        <taxon>Hydrogenophaga</taxon>
    </lineage>
</organism>
<accession>A0ABU1WQC3</accession>
<dbReference type="EMBL" id="JAVDWU010000007">
    <property type="protein sequence ID" value="MDR7151504.1"/>
    <property type="molecule type" value="Genomic_DNA"/>
</dbReference>
<evidence type="ECO:0000313" key="1">
    <source>
        <dbReference type="EMBL" id="MDR7151504.1"/>
    </source>
</evidence>
<protein>
    <submittedName>
        <fullName evidence="1">Uncharacterized protein</fullName>
    </submittedName>
</protein>
<comment type="caution">
    <text evidence="1">The sequence shown here is derived from an EMBL/GenBank/DDBJ whole genome shotgun (WGS) entry which is preliminary data.</text>
</comment>
<name>A0ABU1WQC3_9BURK</name>
<gene>
    <name evidence="1" type="ORF">J2W49_003480</name>
</gene>
<sequence>MSFFPTLPIDAGVRHILTLNPEAGRALLAFLSAALCSAGPQEPGAQA</sequence>
<proteinExistence type="predicted"/>
<reference evidence="1 2" key="1">
    <citation type="submission" date="2023-07" db="EMBL/GenBank/DDBJ databases">
        <title>Sorghum-associated microbial communities from plants grown in Nebraska, USA.</title>
        <authorList>
            <person name="Schachtman D."/>
        </authorList>
    </citation>
    <scope>NUCLEOTIDE SEQUENCE [LARGE SCALE GENOMIC DNA]</scope>
    <source>
        <strain evidence="1 2">4249</strain>
    </source>
</reference>